<dbReference type="PRINTS" id="PR00619">
    <property type="entry name" value="GATAZNFINGER"/>
</dbReference>
<dbReference type="AlphaFoldDB" id="A0A0D8Y189"/>
<feature type="region of interest" description="Disordered" evidence="10">
    <location>
        <begin position="176"/>
        <end position="236"/>
    </location>
</feature>
<name>A0A0D8Y189_DICVI</name>
<dbReference type="PANTHER" id="PTHR10071">
    <property type="entry name" value="TRANSCRIPTION FACTOR GATA FAMILY MEMBER"/>
    <property type="match status" value="1"/>
</dbReference>
<keyword evidence="4" id="KW-0862">Zinc</keyword>
<dbReference type="GO" id="GO:0000122">
    <property type="term" value="P:negative regulation of transcription by RNA polymerase II"/>
    <property type="evidence" value="ECO:0007669"/>
    <property type="project" value="TreeGrafter"/>
</dbReference>
<keyword evidence="5" id="KW-0805">Transcription regulation</keyword>
<keyword evidence="2" id="KW-0479">Metal-binding</keyword>
<dbReference type="FunFam" id="3.30.50.10:FF:000032">
    <property type="entry name" value="Transcription factor GATA-3"/>
    <property type="match status" value="1"/>
</dbReference>
<feature type="compositionally biased region" description="Polar residues" evidence="10">
    <location>
        <begin position="182"/>
        <end position="195"/>
    </location>
</feature>
<dbReference type="OrthoDB" id="515401at2759"/>
<dbReference type="InterPro" id="IPR013088">
    <property type="entry name" value="Znf_NHR/GATA"/>
</dbReference>
<evidence type="ECO:0000256" key="8">
    <source>
        <dbReference type="ARBA" id="ARBA00023242"/>
    </source>
</evidence>
<dbReference type="PANTHER" id="PTHR10071:SF281">
    <property type="entry name" value="BOX A-BINDING FACTOR-RELATED"/>
    <property type="match status" value="1"/>
</dbReference>
<evidence type="ECO:0000256" key="1">
    <source>
        <dbReference type="ARBA" id="ARBA00004123"/>
    </source>
</evidence>
<dbReference type="SUPFAM" id="SSF57716">
    <property type="entry name" value="Glucocorticoid receptor-like (DNA-binding domain)"/>
    <property type="match status" value="1"/>
</dbReference>
<sequence>MEARHTDTMTTSKTRGSSSHKKPSSAQSSQRRQGLVCSNCGGTNTTLWRRNAEGEPVCNACGLYYKLHNVQRPPTMKKEGQLQTRKRKAKSDGTAGSKKRDRSSNYTQSTQSITDRGQMLCHWILWWKTIHLMKKQIYFTIGTATYQPTFGSIGFSSQIDTTYSHINSYPSSWPTPGGIGTSGSDPNHSSAFHTTYPSPYPPPISKISEARQMGEEETRTATQGLVEEISERSPTA</sequence>
<protein>
    <submittedName>
        <fullName evidence="12">GATA zinc finger</fullName>
    </submittedName>
</protein>
<evidence type="ECO:0000256" key="2">
    <source>
        <dbReference type="ARBA" id="ARBA00022723"/>
    </source>
</evidence>
<dbReference type="Gene3D" id="3.30.50.10">
    <property type="entry name" value="Erythroid Transcription Factor GATA-1, subunit A"/>
    <property type="match status" value="1"/>
</dbReference>
<dbReference type="STRING" id="29172.A0A0D8Y189"/>
<reference evidence="13" key="2">
    <citation type="journal article" date="2016" name="Sci. Rep.">
        <title>Dictyocaulus viviparus genome, variome and transcriptome elucidate lungworm biology and support future intervention.</title>
        <authorList>
            <person name="McNulty S.N."/>
            <person name="Strube C."/>
            <person name="Rosa B.A."/>
            <person name="Martin J.C."/>
            <person name="Tyagi R."/>
            <person name="Choi Y.J."/>
            <person name="Wang Q."/>
            <person name="Hallsworth Pepin K."/>
            <person name="Zhang X."/>
            <person name="Ozersky P."/>
            <person name="Wilson R.K."/>
            <person name="Sternberg P.W."/>
            <person name="Gasser R.B."/>
            <person name="Mitreva M."/>
        </authorList>
    </citation>
    <scope>NUCLEOTIDE SEQUENCE [LARGE SCALE GENOMIC DNA]</scope>
    <source>
        <strain evidence="13">HannoverDv2000</strain>
    </source>
</reference>
<dbReference type="SMART" id="SM00401">
    <property type="entry name" value="ZnF_GATA"/>
    <property type="match status" value="1"/>
</dbReference>
<evidence type="ECO:0000256" key="5">
    <source>
        <dbReference type="ARBA" id="ARBA00023015"/>
    </source>
</evidence>
<evidence type="ECO:0000256" key="9">
    <source>
        <dbReference type="PROSITE-ProRule" id="PRU00094"/>
    </source>
</evidence>
<organism evidence="12 13">
    <name type="scientific">Dictyocaulus viviparus</name>
    <name type="common">Bovine lungworm</name>
    <dbReference type="NCBI Taxonomy" id="29172"/>
    <lineage>
        <taxon>Eukaryota</taxon>
        <taxon>Metazoa</taxon>
        <taxon>Ecdysozoa</taxon>
        <taxon>Nematoda</taxon>
        <taxon>Chromadorea</taxon>
        <taxon>Rhabditida</taxon>
        <taxon>Rhabditina</taxon>
        <taxon>Rhabditomorpha</taxon>
        <taxon>Strongyloidea</taxon>
        <taxon>Metastrongylidae</taxon>
        <taxon>Dictyocaulus</taxon>
    </lineage>
</organism>
<dbReference type="GO" id="GO:0005634">
    <property type="term" value="C:nucleus"/>
    <property type="evidence" value="ECO:0007669"/>
    <property type="project" value="UniProtKB-SubCell"/>
</dbReference>
<keyword evidence="13" id="KW-1185">Reference proteome</keyword>
<keyword evidence="8" id="KW-0539">Nucleus</keyword>
<dbReference type="InterPro" id="IPR000679">
    <property type="entry name" value="Znf_GATA"/>
</dbReference>
<evidence type="ECO:0000313" key="12">
    <source>
        <dbReference type="EMBL" id="KJH49799.1"/>
    </source>
</evidence>
<feature type="domain" description="GATA-type" evidence="11">
    <location>
        <begin position="31"/>
        <end position="85"/>
    </location>
</feature>
<keyword evidence="6" id="KW-0238">DNA-binding</keyword>
<dbReference type="PROSITE" id="PS00344">
    <property type="entry name" value="GATA_ZN_FINGER_1"/>
    <property type="match status" value="1"/>
</dbReference>
<feature type="compositionally biased region" description="Basic and acidic residues" evidence="10">
    <location>
        <begin position="208"/>
        <end position="219"/>
    </location>
</feature>
<dbReference type="GO" id="GO:0008270">
    <property type="term" value="F:zinc ion binding"/>
    <property type="evidence" value="ECO:0007669"/>
    <property type="project" value="UniProtKB-KW"/>
</dbReference>
<evidence type="ECO:0000256" key="4">
    <source>
        <dbReference type="ARBA" id="ARBA00022833"/>
    </source>
</evidence>
<dbReference type="InterPro" id="IPR039355">
    <property type="entry name" value="Transcription_factor_GATA"/>
</dbReference>
<accession>A0A0D8Y189</accession>
<keyword evidence="3 9" id="KW-0863">Zinc-finger</keyword>
<evidence type="ECO:0000259" key="11">
    <source>
        <dbReference type="PROSITE" id="PS50114"/>
    </source>
</evidence>
<dbReference type="EMBL" id="KN716223">
    <property type="protein sequence ID" value="KJH49799.1"/>
    <property type="molecule type" value="Genomic_DNA"/>
</dbReference>
<comment type="subcellular location">
    <subcellularLocation>
        <location evidence="1">Nucleus</location>
    </subcellularLocation>
</comment>
<proteinExistence type="predicted"/>
<dbReference type="GO" id="GO:0045165">
    <property type="term" value="P:cell fate commitment"/>
    <property type="evidence" value="ECO:0007669"/>
    <property type="project" value="TreeGrafter"/>
</dbReference>
<dbReference type="GO" id="GO:0000981">
    <property type="term" value="F:DNA-binding transcription factor activity, RNA polymerase II-specific"/>
    <property type="evidence" value="ECO:0007669"/>
    <property type="project" value="TreeGrafter"/>
</dbReference>
<evidence type="ECO:0000256" key="3">
    <source>
        <dbReference type="ARBA" id="ARBA00022771"/>
    </source>
</evidence>
<dbReference type="PROSITE" id="PS50114">
    <property type="entry name" value="GATA_ZN_FINGER_2"/>
    <property type="match status" value="1"/>
</dbReference>
<gene>
    <name evidence="12" type="ORF">DICVIV_04052</name>
</gene>
<dbReference type="GO" id="GO:0045944">
    <property type="term" value="P:positive regulation of transcription by RNA polymerase II"/>
    <property type="evidence" value="ECO:0007669"/>
    <property type="project" value="TreeGrafter"/>
</dbReference>
<dbReference type="Pfam" id="PF00320">
    <property type="entry name" value="GATA"/>
    <property type="match status" value="1"/>
</dbReference>
<keyword evidence="7" id="KW-0804">Transcription</keyword>
<evidence type="ECO:0000256" key="10">
    <source>
        <dbReference type="SAM" id="MobiDB-lite"/>
    </source>
</evidence>
<evidence type="ECO:0000313" key="13">
    <source>
        <dbReference type="Proteomes" id="UP000053766"/>
    </source>
</evidence>
<feature type="region of interest" description="Disordered" evidence="10">
    <location>
        <begin position="1"/>
        <end position="35"/>
    </location>
</feature>
<dbReference type="Proteomes" id="UP000053766">
    <property type="component" value="Unassembled WGS sequence"/>
</dbReference>
<evidence type="ECO:0000256" key="7">
    <source>
        <dbReference type="ARBA" id="ARBA00023163"/>
    </source>
</evidence>
<feature type="region of interest" description="Disordered" evidence="10">
    <location>
        <begin position="72"/>
        <end position="111"/>
    </location>
</feature>
<dbReference type="GO" id="GO:0009888">
    <property type="term" value="P:tissue development"/>
    <property type="evidence" value="ECO:0007669"/>
    <property type="project" value="UniProtKB-ARBA"/>
</dbReference>
<evidence type="ECO:0000256" key="6">
    <source>
        <dbReference type="ARBA" id="ARBA00023125"/>
    </source>
</evidence>
<dbReference type="GO" id="GO:0000978">
    <property type="term" value="F:RNA polymerase II cis-regulatory region sequence-specific DNA binding"/>
    <property type="evidence" value="ECO:0007669"/>
    <property type="project" value="TreeGrafter"/>
</dbReference>
<reference evidence="12 13" key="1">
    <citation type="submission" date="2013-11" db="EMBL/GenBank/DDBJ databases">
        <title>Draft genome of the bovine lungworm Dictyocaulus viviparus.</title>
        <authorList>
            <person name="Mitreva M."/>
        </authorList>
    </citation>
    <scope>NUCLEOTIDE SEQUENCE [LARGE SCALE GENOMIC DNA]</scope>
    <source>
        <strain evidence="12 13">HannoverDv2000</strain>
    </source>
</reference>
<dbReference type="CDD" id="cd00202">
    <property type="entry name" value="ZnF_GATA"/>
    <property type="match status" value="1"/>
</dbReference>